<dbReference type="GO" id="GO:0005829">
    <property type="term" value="C:cytosol"/>
    <property type="evidence" value="ECO:0007669"/>
    <property type="project" value="TreeGrafter"/>
</dbReference>
<evidence type="ECO:0000256" key="6">
    <source>
        <dbReference type="ARBA" id="ARBA00022840"/>
    </source>
</evidence>
<dbReference type="GO" id="GO:0005956">
    <property type="term" value="C:protein kinase CK2 complex"/>
    <property type="evidence" value="ECO:0007669"/>
    <property type="project" value="TreeGrafter"/>
</dbReference>
<dbReference type="GO" id="GO:0004674">
    <property type="term" value="F:protein serine/threonine kinase activity"/>
    <property type="evidence" value="ECO:0007669"/>
    <property type="project" value="UniProtKB-KW"/>
</dbReference>
<evidence type="ECO:0000259" key="11">
    <source>
        <dbReference type="PROSITE" id="PS50011"/>
    </source>
</evidence>
<keyword evidence="5 12" id="KW-0418">Kinase</keyword>
<dbReference type="GO" id="GO:0051726">
    <property type="term" value="P:regulation of cell cycle"/>
    <property type="evidence" value="ECO:0007669"/>
    <property type="project" value="TreeGrafter"/>
</dbReference>
<dbReference type="InterPro" id="IPR000719">
    <property type="entry name" value="Prot_kinase_dom"/>
</dbReference>
<proteinExistence type="inferred from homology"/>
<dbReference type="PROSITE" id="PS50011">
    <property type="entry name" value="PROTEIN_KINASE_DOM"/>
    <property type="match status" value="1"/>
</dbReference>
<evidence type="ECO:0000256" key="7">
    <source>
        <dbReference type="ARBA" id="ARBA00047899"/>
    </source>
</evidence>
<dbReference type="Pfam" id="PF00069">
    <property type="entry name" value="Pkinase"/>
    <property type="match status" value="1"/>
</dbReference>
<evidence type="ECO:0000256" key="5">
    <source>
        <dbReference type="ARBA" id="ARBA00022777"/>
    </source>
</evidence>
<dbReference type="InterPro" id="IPR011009">
    <property type="entry name" value="Kinase-like_dom_sf"/>
</dbReference>
<evidence type="ECO:0000256" key="4">
    <source>
        <dbReference type="ARBA" id="ARBA00022741"/>
    </source>
</evidence>
<organism evidence="12 13">
    <name type="scientific">Tritrichomonas foetus</name>
    <dbReference type="NCBI Taxonomy" id="1144522"/>
    <lineage>
        <taxon>Eukaryota</taxon>
        <taxon>Metamonada</taxon>
        <taxon>Parabasalia</taxon>
        <taxon>Tritrichomonadida</taxon>
        <taxon>Tritrichomonadidae</taxon>
        <taxon>Tritrichomonas</taxon>
    </lineage>
</organism>
<dbReference type="SMART" id="SM00220">
    <property type="entry name" value="S_TKc"/>
    <property type="match status" value="1"/>
</dbReference>
<dbReference type="SUPFAM" id="SSF56112">
    <property type="entry name" value="Protein kinase-like (PK-like)"/>
    <property type="match status" value="1"/>
</dbReference>
<dbReference type="EMBL" id="MLAK01000840">
    <property type="protein sequence ID" value="OHT03081.1"/>
    <property type="molecule type" value="Genomic_DNA"/>
</dbReference>
<keyword evidence="4 9" id="KW-0547">Nucleotide-binding</keyword>
<evidence type="ECO:0000256" key="8">
    <source>
        <dbReference type="ARBA" id="ARBA00048679"/>
    </source>
</evidence>
<keyword evidence="6 9" id="KW-0067">ATP-binding</keyword>
<dbReference type="PROSITE" id="PS00107">
    <property type="entry name" value="PROTEIN_KINASE_ATP"/>
    <property type="match status" value="1"/>
</dbReference>
<evidence type="ECO:0000256" key="10">
    <source>
        <dbReference type="RuleBase" id="RU000304"/>
    </source>
</evidence>
<dbReference type="OrthoDB" id="4062651at2759"/>
<dbReference type="InterPro" id="IPR017441">
    <property type="entry name" value="Protein_kinase_ATP_BS"/>
</dbReference>
<evidence type="ECO:0000313" key="13">
    <source>
        <dbReference type="Proteomes" id="UP000179807"/>
    </source>
</evidence>
<dbReference type="Gene3D" id="3.30.200.20">
    <property type="entry name" value="Phosphorylase Kinase, domain 1"/>
    <property type="match status" value="1"/>
</dbReference>
<dbReference type="InterPro" id="IPR008271">
    <property type="entry name" value="Ser/Thr_kinase_AS"/>
</dbReference>
<keyword evidence="3" id="KW-0808">Transferase</keyword>
<evidence type="ECO:0000256" key="9">
    <source>
        <dbReference type="PROSITE-ProRule" id="PRU10141"/>
    </source>
</evidence>
<dbReference type="RefSeq" id="XP_068356217.1">
    <property type="nucleotide sequence ID" value="XM_068506867.1"/>
</dbReference>
<dbReference type="Proteomes" id="UP000179807">
    <property type="component" value="Unassembled WGS sequence"/>
</dbReference>
<evidence type="ECO:0000256" key="2">
    <source>
        <dbReference type="ARBA" id="ARBA00022527"/>
    </source>
</evidence>
<feature type="domain" description="Protein kinase" evidence="11">
    <location>
        <begin position="43"/>
        <end position="319"/>
    </location>
</feature>
<reference evidence="12" key="1">
    <citation type="submission" date="2016-10" db="EMBL/GenBank/DDBJ databases">
        <authorList>
            <person name="Benchimol M."/>
            <person name="Almeida L.G."/>
            <person name="Vasconcelos A.T."/>
            <person name="Perreira-Neves A."/>
            <person name="Rosa I.A."/>
            <person name="Tasca T."/>
            <person name="Bogo M.R."/>
            <person name="de Souza W."/>
        </authorList>
    </citation>
    <scope>NUCLEOTIDE SEQUENCE [LARGE SCALE GENOMIC DNA]</scope>
    <source>
        <strain evidence="12">K</strain>
    </source>
</reference>
<dbReference type="PANTHER" id="PTHR24054:SF0">
    <property type="entry name" value="CASEIN KINASE II SUBUNIT ALPHA"/>
    <property type="match status" value="1"/>
</dbReference>
<dbReference type="AlphaFoldDB" id="A0A1J4JVC9"/>
<dbReference type="GeneID" id="94841571"/>
<dbReference type="GO" id="GO:0005634">
    <property type="term" value="C:nucleus"/>
    <property type="evidence" value="ECO:0007669"/>
    <property type="project" value="TreeGrafter"/>
</dbReference>
<dbReference type="Gene3D" id="1.10.510.10">
    <property type="entry name" value="Transferase(Phosphotransferase) domain 1"/>
    <property type="match status" value="1"/>
</dbReference>
<evidence type="ECO:0000256" key="3">
    <source>
        <dbReference type="ARBA" id="ARBA00022679"/>
    </source>
</evidence>
<protein>
    <recommendedName>
        <fullName evidence="1">non-specific serine/threonine protein kinase</fullName>
        <ecNumber evidence="1">2.7.11.1</ecNumber>
    </recommendedName>
</protein>
<keyword evidence="2 10" id="KW-0723">Serine/threonine-protein kinase</keyword>
<comment type="similarity">
    <text evidence="10">Belongs to the protein kinase superfamily.</text>
</comment>
<name>A0A1J4JVC9_9EUKA</name>
<comment type="caution">
    <text evidence="12">The sequence shown here is derived from an EMBL/GenBank/DDBJ whole genome shotgun (WGS) entry which is preliminary data.</text>
</comment>
<dbReference type="GO" id="GO:0005524">
    <property type="term" value="F:ATP binding"/>
    <property type="evidence" value="ECO:0007669"/>
    <property type="project" value="UniProtKB-UniRule"/>
</dbReference>
<dbReference type="InterPro" id="IPR045216">
    <property type="entry name" value="CK2_alpha"/>
</dbReference>
<evidence type="ECO:0000256" key="1">
    <source>
        <dbReference type="ARBA" id="ARBA00012513"/>
    </source>
</evidence>
<dbReference type="VEuPathDB" id="TrichDB:TRFO_29600"/>
<sequence length="321" mass="36796">MISNEKVALFFTSNVNNKQKINSKIMRDEFVDDFVDSLEIDGLEIYDRIGYGNFGSVFLGCYHDQDVAVKVMLDNENALRHEKSILQKIKGCKNAIRIIDADFPYPIILMEYKESIPESALVSEMNLEKIKIILKSILECLAEVHECGVVHQDVKLSNILVSDDFSEVTLTDWGCAHFLTDNLTPFIGSRLYRSPEMLIGAKNYREKGDIWAVGVIILNLLTNGNLPWNATNDAKQLVEMVKIYGKEKILAYAERLEVKIRPNIMEMFDDSISKSIEESFAENKKELQDELLLDLMNKLLTFDMNERPTARQALQHQFFQV</sequence>
<gene>
    <name evidence="12" type="ORF">TRFO_29600</name>
</gene>
<comment type="catalytic activity">
    <reaction evidence="7">
        <text>L-threonyl-[protein] + ATP = O-phospho-L-threonyl-[protein] + ADP + H(+)</text>
        <dbReference type="Rhea" id="RHEA:46608"/>
        <dbReference type="Rhea" id="RHEA-COMP:11060"/>
        <dbReference type="Rhea" id="RHEA-COMP:11605"/>
        <dbReference type="ChEBI" id="CHEBI:15378"/>
        <dbReference type="ChEBI" id="CHEBI:30013"/>
        <dbReference type="ChEBI" id="CHEBI:30616"/>
        <dbReference type="ChEBI" id="CHEBI:61977"/>
        <dbReference type="ChEBI" id="CHEBI:456216"/>
        <dbReference type="EC" id="2.7.11.1"/>
    </reaction>
</comment>
<feature type="binding site" evidence="9">
    <location>
        <position position="70"/>
    </location>
    <ligand>
        <name>ATP</name>
        <dbReference type="ChEBI" id="CHEBI:30616"/>
    </ligand>
</feature>
<evidence type="ECO:0000313" key="12">
    <source>
        <dbReference type="EMBL" id="OHT03081.1"/>
    </source>
</evidence>
<dbReference type="PANTHER" id="PTHR24054">
    <property type="entry name" value="CASEIN KINASE II SUBUNIT ALPHA"/>
    <property type="match status" value="1"/>
</dbReference>
<keyword evidence="13" id="KW-1185">Reference proteome</keyword>
<comment type="catalytic activity">
    <reaction evidence="8">
        <text>L-seryl-[protein] + ATP = O-phospho-L-seryl-[protein] + ADP + H(+)</text>
        <dbReference type="Rhea" id="RHEA:17989"/>
        <dbReference type="Rhea" id="RHEA-COMP:9863"/>
        <dbReference type="Rhea" id="RHEA-COMP:11604"/>
        <dbReference type="ChEBI" id="CHEBI:15378"/>
        <dbReference type="ChEBI" id="CHEBI:29999"/>
        <dbReference type="ChEBI" id="CHEBI:30616"/>
        <dbReference type="ChEBI" id="CHEBI:83421"/>
        <dbReference type="ChEBI" id="CHEBI:456216"/>
        <dbReference type="EC" id="2.7.11.1"/>
    </reaction>
</comment>
<dbReference type="EC" id="2.7.11.1" evidence="1"/>
<accession>A0A1J4JVC9</accession>
<dbReference type="PROSITE" id="PS00108">
    <property type="entry name" value="PROTEIN_KINASE_ST"/>
    <property type="match status" value="1"/>
</dbReference>